<evidence type="ECO:0000313" key="2">
    <source>
        <dbReference type="Proteomes" id="UP001489719"/>
    </source>
</evidence>
<comment type="caution">
    <text evidence="1">The sequence shown here is derived from an EMBL/GenBank/DDBJ whole genome shotgun (WGS) entry which is preliminary data.</text>
</comment>
<evidence type="ECO:0000313" key="1">
    <source>
        <dbReference type="EMBL" id="KAK9320943.1"/>
    </source>
</evidence>
<protein>
    <submittedName>
        <fullName evidence="1">Uncharacterized protein</fullName>
    </submittedName>
</protein>
<accession>A0ACC3TII6</accession>
<name>A0ACC3TII6_9ASCO</name>
<proteinExistence type="predicted"/>
<keyword evidence="2" id="KW-1185">Reference proteome</keyword>
<sequence length="56" mass="6071">MCKPSVCDVCSGKTWFGCGLHIPSVLDSVPKKEWCKCPKSEGSQYPPKGSAPTAWK</sequence>
<gene>
    <name evidence="1" type="ORF">V1517DRAFT_327825</name>
</gene>
<organism evidence="1 2">
    <name type="scientific">Lipomyces orientalis</name>
    <dbReference type="NCBI Taxonomy" id="1233043"/>
    <lineage>
        <taxon>Eukaryota</taxon>
        <taxon>Fungi</taxon>
        <taxon>Dikarya</taxon>
        <taxon>Ascomycota</taxon>
        <taxon>Saccharomycotina</taxon>
        <taxon>Lipomycetes</taxon>
        <taxon>Lipomycetales</taxon>
        <taxon>Lipomycetaceae</taxon>
        <taxon>Lipomyces</taxon>
    </lineage>
</organism>
<dbReference type="Proteomes" id="UP001489719">
    <property type="component" value="Unassembled WGS sequence"/>
</dbReference>
<reference evidence="2" key="1">
    <citation type="journal article" date="2024" name="Front. Bioeng. Biotechnol.">
        <title>Genome-scale model development and genomic sequencing of the oleaginous clade Lipomyces.</title>
        <authorList>
            <person name="Czajka J.J."/>
            <person name="Han Y."/>
            <person name="Kim J."/>
            <person name="Mondo S.J."/>
            <person name="Hofstad B.A."/>
            <person name="Robles A."/>
            <person name="Haridas S."/>
            <person name="Riley R."/>
            <person name="LaButti K."/>
            <person name="Pangilinan J."/>
            <person name="Andreopoulos W."/>
            <person name="Lipzen A."/>
            <person name="Yan J."/>
            <person name="Wang M."/>
            <person name="Ng V."/>
            <person name="Grigoriev I.V."/>
            <person name="Spatafora J.W."/>
            <person name="Magnuson J.K."/>
            <person name="Baker S.E."/>
            <person name="Pomraning K.R."/>
        </authorList>
    </citation>
    <scope>NUCLEOTIDE SEQUENCE [LARGE SCALE GENOMIC DNA]</scope>
    <source>
        <strain evidence="2">CBS 10300</strain>
    </source>
</reference>
<dbReference type="EMBL" id="MU970111">
    <property type="protein sequence ID" value="KAK9320943.1"/>
    <property type="molecule type" value="Genomic_DNA"/>
</dbReference>